<organism evidence="3 4">
    <name type="scientific">Mycobacterium innocens</name>
    <dbReference type="NCBI Taxonomy" id="2341083"/>
    <lineage>
        <taxon>Bacteria</taxon>
        <taxon>Bacillati</taxon>
        <taxon>Actinomycetota</taxon>
        <taxon>Actinomycetes</taxon>
        <taxon>Mycobacteriales</taxon>
        <taxon>Mycobacteriaceae</taxon>
        <taxon>Mycobacterium</taxon>
    </lineage>
</organism>
<evidence type="ECO:0000256" key="1">
    <source>
        <dbReference type="SAM" id="MobiDB-lite"/>
    </source>
</evidence>
<evidence type="ECO:0008006" key="5">
    <source>
        <dbReference type="Google" id="ProtNLM"/>
    </source>
</evidence>
<evidence type="ECO:0000256" key="2">
    <source>
        <dbReference type="SAM" id="Phobius"/>
    </source>
</evidence>
<dbReference type="AlphaFoldDB" id="A0A498Q8C8"/>
<feature type="transmembrane region" description="Helical" evidence="2">
    <location>
        <begin position="183"/>
        <end position="198"/>
    </location>
</feature>
<keyword evidence="2" id="KW-0472">Membrane</keyword>
<dbReference type="InterPro" id="IPR021941">
    <property type="entry name" value="DUF3556_TM"/>
</dbReference>
<keyword evidence="4" id="KW-1185">Reference proteome</keyword>
<feature type="region of interest" description="Disordered" evidence="1">
    <location>
        <begin position="577"/>
        <end position="597"/>
    </location>
</feature>
<evidence type="ECO:0000313" key="3">
    <source>
        <dbReference type="EMBL" id="VBA42508.1"/>
    </source>
</evidence>
<name>A0A498Q8C8_9MYCO</name>
<keyword evidence="2" id="KW-1133">Transmembrane helix</keyword>
<feature type="transmembrane region" description="Helical" evidence="2">
    <location>
        <begin position="314"/>
        <end position="334"/>
    </location>
</feature>
<gene>
    <name evidence="3" type="ORF">LAUMK13_04066</name>
</gene>
<feature type="transmembrane region" description="Helical" evidence="2">
    <location>
        <begin position="366"/>
        <end position="386"/>
    </location>
</feature>
<feature type="transmembrane region" description="Helical" evidence="2">
    <location>
        <begin position="144"/>
        <end position="163"/>
    </location>
</feature>
<reference evidence="3 4" key="1">
    <citation type="submission" date="2018-09" db="EMBL/GenBank/DDBJ databases">
        <authorList>
            <person name="Tagini F."/>
        </authorList>
    </citation>
    <scope>NUCLEOTIDE SEQUENCE [LARGE SCALE GENOMIC DNA]</scope>
    <source>
        <strain evidence="3 4">MK13</strain>
    </source>
</reference>
<feature type="transmembrane region" description="Helical" evidence="2">
    <location>
        <begin position="210"/>
        <end position="237"/>
    </location>
</feature>
<feature type="transmembrane region" description="Helical" evidence="2">
    <location>
        <begin position="288"/>
        <end position="308"/>
    </location>
</feature>
<accession>A0A498Q8C8</accession>
<dbReference type="Proteomes" id="UP000267289">
    <property type="component" value="Unassembled WGS sequence"/>
</dbReference>
<dbReference type="Pfam" id="PF12077">
    <property type="entry name" value="DUF3556"/>
    <property type="match status" value="1"/>
</dbReference>
<keyword evidence="2" id="KW-0812">Transmembrane</keyword>
<dbReference type="EMBL" id="UPHQ01000217">
    <property type="protein sequence ID" value="VBA42508.1"/>
    <property type="molecule type" value="Genomic_DNA"/>
</dbReference>
<evidence type="ECO:0000313" key="4">
    <source>
        <dbReference type="Proteomes" id="UP000267289"/>
    </source>
</evidence>
<dbReference type="RefSeq" id="WP_082274467.1">
    <property type="nucleotide sequence ID" value="NZ_UPHQ01000217.1"/>
</dbReference>
<protein>
    <recommendedName>
        <fullName evidence="5">DUF3556 domain-containing protein</fullName>
    </recommendedName>
</protein>
<feature type="transmembrane region" description="Helical" evidence="2">
    <location>
        <begin position="45"/>
        <end position="67"/>
    </location>
</feature>
<sequence length="597" mass="66234">MGFLKPELPQVDIPEWSKGTRSEKIRPMARHWAEVGFGTPVALHLFYIVKIGLYIVGAWLVVLSTTGIDGFTNVRSWYAEPIVFEKVVLYTMLFEVIGLGCGFGPLNNRFFPPLGSILYWLRPNTIRLPPWPGRVPLTRGTARAPVDVLLYAALLVMTLWALFSDGTGPVPELGTNVGLLPVWQIWTILAILALAGLRDKVIFLAARGEVYGSLTVAFLFSGADLIVAAKLVFLVIWMGAATSKLNKHFPFVISTMMSNNPLIRPRFIKRMFFEKFPDDLRPGRLSRIIAHVSTFIEMAVPVVLFLAHGGWPTAVAALVMVCFHLGILTAIPMGVPLEWNVFMIFGVLSLFVGHARLGLVDVKNPAPVAILFAVVAGTVVLGNLFPRKISFLPGMRYYAGNWDTTLWCIKPSASEKIGKGIVAIASMPAAQLERFYGKDKAQIPMYLGYAFRAMNTHGRALFTLAHRAMAGQNEDDYVITDGERICSTAIGWNFGDGHMHNEQLIAAMQQRCHFEPGEVRIVLLDAQPIHKQIQAYRLVDAATGEFEHGYVRVADMVTRQPWADDLPVHVLPRHSASRRRIALRRPSGRDSASARQA</sequence>
<dbReference type="OrthoDB" id="3520547at2"/>
<proteinExistence type="predicted"/>
<feature type="transmembrane region" description="Helical" evidence="2">
    <location>
        <begin position="341"/>
        <end position="360"/>
    </location>
</feature>